<dbReference type="InterPro" id="IPR017968">
    <property type="entry name" value="Acylphosphatase_CS"/>
</dbReference>
<accession>A0ABU9TVN0</accession>
<dbReference type="Pfam" id="PF00708">
    <property type="entry name" value="Acylphosphatase"/>
    <property type="match status" value="1"/>
</dbReference>
<evidence type="ECO:0000256" key="2">
    <source>
        <dbReference type="ARBA" id="ARBA00012150"/>
    </source>
</evidence>
<sequence length="91" mass="10050">MAEICLHAYVIGRVQGVWFRKSTQAQAESLGLSGWVRNLPDFSVELKVSGEELAVRQLEAWLSQGPELAVVAEVKSKVIPAEELPFPFVIV</sequence>
<organism evidence="8 9">
    <name type="scientific">Neptuniibacter pectenicola</name>
    <dbReference type="NCBI Taxonomy" id="1806669"/>
    <lineage>
        <taxon>Bacteria</taxon>
        <taxon>Pseudomonadati</taxon>
        <taxon>Pseudomonadota</taxon>
        <taxon>Gammaproteobacteria</taxon>
        <taxon>Oceanospirillales</taxon>
        <taxon>Oceanospirillaceae</taxon>
        <taxon>Neptuniibacter</taxon>
    </lineage>
</organism>
<feature type="active site" evidence="5">
    <location>
        <position position="38"/>
    </location>
</feature>
<gene>
    <name evidence="8" type="ORF">WNY58_13985</name>
</gene>
<dbReference type="EMBL" id="JBBMRA010000015">
    <property type="protein sequence ID" value="MEM5537496.1"/>
    <property type="molecule type" value="Genomic_DNA"/>
</dbReference>
<dbReference type="PROSITE" id="PS00150">
    <property type="entry name" value="ACYLPHOSPHATASE_1"/>
    <property type="match status" value="1"/>
</dbReference>
<comment type="catalytic activity">
    <reaction evidence="4 5">
        <text>an acyl phosphate + H2O = a carboxylate + phosphate + H(+)</text>
        <dbReference type="Rhea" id="RHEA:14965"/>
        <dbReference type="ChEBI" id="CHEBI:15377"/>
        <dbReference type="ChEBI" id="CHEBI:15378"/>
        <dbReference type="ChEBI" id="CHEBI:29067"/>
        <dbReference type="ChEBI" id="CHEBI:43474"/>
        <dbReference type="ChEBI" id="CHEBI:59918"/>
        <dbReference type="EC" id="3.6.1.7"/>
    </reaction>
</comment>
<evidence type="ECO:0000256" key="6">
    <source>
        <dbReference type="RuleBase" id="RU004168"/>
    </source>
</evidence>
<feature type="domain" description="Acylphosphatase-like" evidence="7">
    <location>
        <begin position="5"/>
        <end position="91"/>
    </location>
</feature>
<dbReference type="PANTHER" id="PTHR47268:SF4">
    <property type="entry name" value="ACYLPHOSPHATASE"/>
    <property type="match status" value="1"/>
</dbReference>
<evidence type="ECO:0000256" key="5">
    <source>
        <dbReference type="PROSITE-ProRule" id="PRU00520"/>
    </source>
</evidence>
<evidence type="ECO:0000256" key="1">
    <source>
        <dbReference type="ARBA" id="ARBA00005614"/>
    </source>
</evidence>
<dbReference type="SUPFAM" id="SSF54975">
    <property type="entry name" value="Acylphosphatase/BLUF domain-like"/>
    <property type="match status" value="1"/>
</dbReference>
<evidence type="ECO:0000313" key="8">
    <source>
        <dbReference type="EMBL" id="MEM5537496.1"/>
    </source>
</evidence>
<dbReference type="Proteomes" id="UP001449225">
    <property type="component" value="Unassembled WGS sequence"/>
</dbReference>
<comment type="caution">
    <text evidence="8">The sequence shown here is derived from an EMBL/GenBank/DDBJ whole genome shotgun (WGS) entry which is preliminary data.</text>
</comment>
<dbReference type="PROSITE" id="PS51160">
    <property type="entry name" value="ACYLPHOSPHATASE_3"/>
    <property type="match status" value="1"/>
</dbReference>
<protein>
    <recommendedName>
        <fullName evidence="3 5">acylphosphatase</fullName>
        <ecNumber evidence="2 5">3.6.1.7</ecNumber>
    </recommendedName>
</protein>
<dbReference type="EC" id="3.6.1.7" evidence="2 5"/>
<evidence type="ECO:0000313" key="9">
    <source>
        <dbReference type="Proteomes" id="UP001449225"/>
    </source>
</evidence>
<keyword evidence="5" id="KW-0378">Hydrolase</keyword>
<evidence type="ECO:0000256" key="4">
    <source>
        <dbReference type="ARBA" id="ARBA00047645"/>
    </source>
</evidence>
<comment type="similarity">
    <text evidence="1 6">Belongs to the acylphosphatase family.</text>
</comment>
<dbReference type="InterPro" id="IPR001792">
    <property type="entry name" value="Acylphosphatase-like_dom"/>
</dbReference>
<evidence type="ECO:0000256" key="3">
    <source>
        <dbReference type="ARBA" id="ARBA00015991"/>
    </source>
</evidence>
<dbReference type="Gene3D" id="3.30.70.100">
    <property type="match status" value="1"/>
</dbReference>
<keyword evidence="9" id="KW-1185">Reference proteome</keyword>
<feature type="active site" evidence="5">
    <location>
        <position position="20"/>
    </location>
</feature>
<dbReference type="InterPro" id="IPR036046">
    <property type="entry name" value="Acylphosphatase-like_dom_sf"/>
</dbReference>
<dbReference type="RefSeq" id="WP_339891872.1">
    <property type="nucleotide sequence ID" value="NZ_CAXBCE010000032.1"/>
</dbReference>
<dbReference type="PRINTS" id="PR00112">
    <property type="entry name" value="ACYLPHPHTASE"/>
</dbReference>
<reference evidence="8 9" key="1">
    <citation type="submission" date="2024-03" db="EMBL/GenBank/DDBJ databases">
        <title>Community enrichment and isolation of bacterial strains for fucoidan degradation.</title>
        <authorList>
            <person name="Sichert A."/>
        </authorList>
    </citation>
    <scope>NUCLEOTIDE SEQUENCE [LARGE SCALE GENOMIC DNA]</scope>
    <source>
        <strain evidence="8 9">AS76</strain>
    </source>
</reference>
<dbReference type="PANTHER" id="PTHR47268">
    <property type="entry name" value="ACYLPHOSPHATASE"/>
    <property type="match status" value="1"/>
</dbReference>
<evidence type="ECO:0000259" key="7">
    <source>
        <dbReference type="PROSITE" id="PS51160"/>
    </source>
</evidence>
<name>A0ABU9TVN0_9GAMM</name>
<dbReference type="InterPro" id="IPR020456">
    <property type="entry name" value="Acylphosphatase"/>
</dbReference>
<proteinExistence type="inferred from homology"/>